<evidence type="ECO:0000313" key="3">
    <source>
        <dbReference type="EMBL" id="PTU74674.1"/>
    </source>
</evidence>
<reference evidence="3 4" key="1">
    <citation type="submission" date="2018-04" db="EMBL/GenBank/DDBJ databases">
        <title>Pseudomonas sp. nov., isolated from mangrove soil.</title>
        <authorList>
            <person name="Chen C."/>
        </authorList>
    </citation>
    <scope>NUCLEOTIDE SEQUENCE [LARGE SCALE GENOMIC DNA]</scope>
    <source>
        <strain evidence="3 4">TC-11</strain>
    </source>
</reference>
<feature type="domain" description="GXWXG" evidence="1">
    <location>
        <begin position="16"/>
        <end position="69"/>
    </location>
</feature>
<evidence type="ECO:0000259" key="2">
    <source>
        <dbReference type="Pfam" id="PF14232"/>
    </source>
</evidence>
<protein>
    <recommendedName>
        <fullName evidence="5">DUF4334 domain-containing protein</fullName>
    </recommendedName>
</protein>
<dbReference type="Proteomes" id="UP000244064">
    <property type="component" value="Unassembled WGS sequence"/>
</dbReference>
<comment type="caution">
    <text evidence="3">The sequence shown here is derived from an EMBL/GenBank/DDBJ whole genome shotgun (WGS) entry which is preliminary data.</text>
</comment>
<organism evidence="3 4">
    <name type="scientific">Pseudomonas mangrovi</name>
    <dbReference type="NCBI Taxonomy" id="2161748"/>
    <lineage>
        <taxon>Bacteria</taxon>
        <taxon>Pseudomonadati</taxon>
        <taxon>Pseudomonadota</taxon>
        <taxon>Gammaproteobacteria</taxon>
        <taxon>Pseudomonadales</taxon>
        <taxon>Pseudomonadaceae</taxon>
        <taxon>Pseudomonas</taxon>
    </lineage>
</organism>
<dbReference type="Gene3D" id="2.40.128.580">
    <property type="entry name" value="GXWXG domain"/>
    <property type="match status" value="1"/>
</dbReference>
<accession>A0A2T5PAB4</accession>
<sequence>MIASGKAYSAEELMPLYEQLEPVSIEFMLGTWRGGKFDGGSEPDPINWYGKRFDSAAHAEPLLVRAKDGSIQAYTALGAAQLREVKFAGKVTATLIYDKQPIMDYFRKVNDDVVIGLGDIKGKPTDFFFHLTRDN</sequence>
<dbReference type="AlphaFoldDB" id="A0A2T5PAB4"/>
<name>A0A2T5PAB4_9PSED</name>
<gene>
    <name evidence="3" type="ORF">DBO85_08815</name>
</gene>
<proteinExistence type="predicted"/>
<evidence type="ECO:0000259" key="1">
    <source>
        <dbReference type="Pfam" id="PF14231"/>
    </source>
</evidence>
<dbReference type="InterPro" id="IPR025568">
    <property type="entry name" value="DUF4334"/>
</dbReference>
<dbReference type="Pfam" id="PF14232">
    <property type="entry name" value="DUF4334"/>
    <property type="match status" value="1"/>
</dbReference>
<dbReference type="Pfam" id="PF14231">
    <property type="entry name" value="GXWXG"/>
    <property type="match status" value="1"/>
</dbReference>
<keyword evidence="4" id="KW-1185">Reference proteome</keyword>
<evidence type="ECO:0008006" key="5">
    <source>
        <dbReference type="Google" id="ProtNLM"/>
    </source>
</evidence>
<dbReference type="InterPro" id="IPR025951">
    <property type="entry name" value="GXWXG_dom"/>
</dbReference>
<feature type="domain" description="DUF4334" evidence="2">
    <location>
        <begin position="78"/>
        <end position="133"/>
    </location>
</feature>
<evidence type="ECO:0000313" key="4">
    <source>
        <dbReference type="Proteomes" id="UP000244064"/>
    </source>
</evidence>
<dbReference type="EMBL" id="QASN01000016">
    <property type="protein sequence ID" value="PTU74674.1"/>
    <property type="molecule type" value="Genomic_DNA"/>
</dbReference>
<dbReference type="OrthoDB" id="8905397at2"/>